<feature type="region of interest" description="Disordered" evidence="1">
    <location>
        <begin position="62"/>
        <end position="82"/>
    </location>
</feature>
<feature type="region of interest" description="Disordered" evidence="1">
    <location>
        <begin position="667"/>
        <end position="699"/>
    </location>
</feature>
<keyword evidence="3" id="KW-1185">Reference proteome</keyword>
<name>A0A3M0KYE6_HIRRU</name>
<feature type="compositionally biased region" description="Basic and acidic residues" evidence="1">
    <location>
        <begin position="256"/>
        <end position="265"/>
    </location>
</feature>
<feature type="compositionally biased region" description="Polar residues" evidence="1">
    <location>
        <begin position="105"/>
        <end position="119"/>
    </location>
</feature>
<dbReference type="Proteomes" id="UP000269221">
    <property type="component" value="Unassembled WGS sequence"/>
</dbReference>
<evidence type="ECO:0000313" key="2">
    <source>
        <dbReference type="EMBL" id="RMC18185.1"/>
    </source>
</evidence>
<dbReference type="EMBL" id="QRBI01000097">
    <property type="protein sequence ID" value="RMC18185.1"/>
    <property type="molecule type" value="Genomic_DNA"/>
</dbReference>
<feature type="compositionally biased region" description="Basic and acidic residues" evidence="1">
    <location>
        <begin position="877"/>
        <end position="889"/>
    </location>
</feature>
<dbReference type="OrthoDB" id="9218965at2759"/>
<feature type="region of interest" description="Disordered" evidence="1">
    <location>
        <begin position="806"/>
        <end position="835"/>
    </location>
</feature>
<dbReference type="AlphaFoldDB" id="A0A3M0KYE6"/>
<feature type="region of interest" description="Disordered" evidence="1">
    <location>
        <begin position="100"/>
        <end position="164"/>
    </location>
</feature>
<feature type="compositionally biased region" description="Polar residues" evidence="1">
    <location>
        <begin position="819"/>
        <end position="830"/>
    </location>
</feature>
<protein>
    <submittedName>
        <fullName evidence="2">Uncharacterized protein</fullName>
    </submittedName>
</protein>
<feature type="region of interest" description="Disordered" evidence="1">
    <location>
        <begin position="873"/>
        <end position="907"/>
    </location>
</feature>
<sequence>MGCPETRQDRTTSLPWMMGYAAARQPQVTCRRFTEGTINHHLLLEQLGAQAESSEPVAWAKEQECEDTLGQGLSEEEEPEDSLDAEVFNKEKWEDAIGTEIGQGTDDTGSSPVHNQVNSLGMDDNKGSHIGPKEGPSFPTGASGTPERSQDKEHPSNENNGKNSTAIVTPVAQEEPSLLGKEAAAGPDPSQALTYTIPFSTFLDALAEGSQMWHRKALSILQKALIAAQGKGGQKSQHPTGCKEVLPEPAPSIRAESLDKEHPVKEGPGQQLVEAEPDPELSMKEATEAGTPAGPAFRFLSPTVIDALAQERRTSVFKSVPRALPRAFTAMHRRGEQEQQQSRACSWDLPDTEQYSSSEVLRKATVVIQGLRQSEEQEHSRDATLAVRARVAGAVSPAHGPHSPTADGLALLDTAPYMRDELLSEAVIVIQGSEEHIEEQGDLKQGIAEGRRVTAPAEGTESPGHTVHTRTADAPVFLEYNNYIQTEVVKKAVCMVQKPFKYPEEENDERNAEGLTMAERLAGPAQSLPASTVISTPPRERRMRLVQRVVRALPLASRATSGTGKKEKKHSTADVTDLLNTAEYIRRDVPDKATLEIQGPSQQIAEQQDMEPSRDVLPTVTSTAAGTKSHVHETHHPTADVPVFLKAADYIHTQVIKKAVLAEQRPLQEPEELSEQEQSADEEMRAKARAAEAGRQTHVLHSPRTHGWMLLDTAQYMPAPAKGTESPGHTMHSHTADAPVFLEYNNCIQTEVVKKAVCMVQKPFEYPEEEWEPSAEGSTMAETLAEHAQSLPVSTIINTPACVNTPAGEQQDMEHSREVSPTITPTTAGTKSHVHETHYPKTDALVFVDYKYFLRTESVKKAVLMVQKTFEYQEPQEQERSIDKARAAETESLAHAPHSPSVHDPPLLQTAEYGMSRFSLLPVSSFVRF</sequence>
<comment type="caution">
    <text evidence="2">The sequence shown here is derived from an EMBL/GenBank/DDBJ whole genome shotgun (WGS) entry which is preliminary data.</text>
</comment>
<feature type="compositionally biased region" description="Acidic residues" evidence="1">
    <location>
        <begin position="669"/>
        <end position="681"/>
    </location>
</feature>
<evidence type="ECO:0000313" key="3">
    <source>
        <dbReference type="Proteomes" id="UP000269221"/>
    </source>
</evidence>
<feature type="compositionally biased region" description="Basic and acidic residues" evidence="1">
    <location>
        <begin position="682"/>
        <end position="692"/>
    </location>
</feature>
<organism evidence="2 3">
    <name type="scientific">Hirundo rustica rustica</name>
    <dbReference type="NCBI Taxonomy" id="333673"/>
    <lineage>
        <taxon>Eukaryota</taxon>
        <taxon>Metazoa</taxon>
        <taxon>Chordata</taxon>
        <taxon>Craniata</taxon>
        <taxon>Vertebrata</taxon>
        <taxon>Euteleostomi</taxon>
        <taxon>Archelosauria</taxon>
        <taxon>Archosauria</taxon>
        <taxon>Dinosauria</taxon>
        <taxon>Saurischia</taxon>
        <taxon>Theropoda</taxon>
        <taxon>Coelurosauria</taxon>
        <taxon>Aves</taxon>
        <taxon>Neognathae</taxon>
        <taxon>Neoaves</taxon>
        <taxon>Telluraves</taxon>
        <taxon>Australaves</taxon>
        <taxon>Passeriformes</taxon>
        <taxon>Sylvioidea</taxon>
        <taxon>Hirundinidae</taxon>
        <taxon>Hirundo</taxon>
    </lineage>
</organism>
<accession>A0A3M0KYE6</accession>
<gene>
    <name evidence="2" type="ORF">DUI87_05066</name>
</gene>
<feature type="region of interest" description="Disordered" evidence="1">
    <location>
        <begin position="256"/>
        <end position="281"/>
    </location>
</feature>
<reference evidence="2 3" key="1">
    <citation type="submission" date="2018-07" db="EMBL/GenBank/DDBJ databases">
        <title>A high quality draft genome assembly of the barn swallow (H. rustica rustica).</title>
        <authorList>
            <person name="Formenti G."/>
            <person name="Chiara M."/>
            <person name="Poveda L."/>
            <person name="Francoijs K.-J."/>
            <person name="Bonisoli-Alquati A."/>
            <person name="Canova L."/>
            <person name="Gianfranceschi L."/>
            <person name="Horner D.S."/>
            <person name="Saino N."/>
        </authorList>
    </citation>
    <scope>NUCLEOTIDE SEQUENCE [LARGE SCALE GENOMIC DNA]</scope>
    <source>
        <strain evidence="2">Chelidonia</strain>
        <tissue evidence="2">Blood</tissue>
    </source>
</reference>
<evidence type="ECO:0000256" key="1">
    <source>
        <dbReference type="SAM" id="MobiDB-lite"/>
    </source>
</evidence>
<proteinExistence type="predicted"/>